<protein>
    <submittedName>
        <fullName evidence="2">Uncharacterized protein</fullName>
    </submittedName>
</protein>
<feature type="transmembrane region" description="Helical" evidence="1">
    <location>
        <begin position="164"/>
        <end position="183"/>
    </location>
</feature>
<gene>
    <name evidence="2" type="ORF">BHE18_09300</name>
</gene>
<dbReference type="Pfam" id="PF24124">
    <property type="entry name" value="YphA"/>
    <property type="match status" value="1"/>
</dbReference>
<dbReference type="InterPro" id="IPR014617">
    <property type="entry name" value="YphA_Bacsu"/>
</dbReference>
<dbReference type="RefSeq" id="WP_071618610.1">
    <property type="nucleotide sequence ID" value="NZ_MINN01000085.1"/>
</dbReference>
<organism evidence="2 3">
    <name type="scientific">Rossellomorea aquimaris</name>
    <dbReference type="NCBI Taxonomy" id="189382"/>
    <lineage>
        <taxon>Bacteria</taxon>
        <taxon>Bacillati</taxon>
        <taxon>Bacillota</taxon>
        <taxon>Bacilli</taxon>
        <taxon>Bacillales</taxon>
        <taxon>Bacillaceae</taxon>
        <taxon>Rossellomorea</taxon>
    </lineage>
</organism>
<accession>A0A1J6WH80</accession>
<evidence type="ECO:0000313" key="3">
    <source>
        <dbReference type="Proteomes" id="UP000182062"/>
    </source>
</evidence>
<dbReference type="AlphaFoldDB" id="A0A1J6WH80"/>
<proteinExistence type="predicted"/>
<evidence type="ECO:0000313" key="2">
    <source>
        <dbReference type="EMBL" id="OIU71224.1"/>
    </source>
</evidence>
<dbReference type="Proteomes" id="UP000182062">
    <property type="component" value="Unassembled WGS sequence"/>
</dbReference>
<dbReference type="EMBL" id="MINN01000085">
    <property type="protein sequence ID" value="OIU71224.1"/>
    <property type="molecule type" value="Genomic_DNA"/>
</dbReference>
<feature type="transmembrane region" description="Helical" evidence="1">
    <location>
        <begin position="133"/>
        <end position="152"/>
    </location>
</feature>
<sequence>MEGIIFLWVAWGLWIYTTFIMEKNEKGRFLYSFYLLCLICLFPYGFTIFSYEVHAAYLFLVLLSFVHLRHLGLRKKLYMLICILTIAMSYAGVGLIAIYDPVLMIIDPYVIAALLSMSLGFIFYSSIIKIRSLFLAVISGTMAGEIFLSVSLHTIGFSDAIGDYLYLDAASYMTLITIAWKAVHSLNALMSSKLSSNKGEIKNI</sequence>
<keyword evidence="1" id="KW-1133">Transmembrane helix</keyword>
<feature type="transmembrane region" description="Helical" evidence="1">
    <location>
        <begin position="105"/>
        <end position="124"/>
    </location>
</feature>
<evidence type="ECO:0000256" key="1">
    <source>
        <dbReference type="SAM" id="Phobius"/>
    </source>
</evidence>
<feature type="transmembrane region" description="Helical" evidence="1">
    <location>
        <begin position="78"/>
        <end position="99"/>
    </location>
</feature>
<reference evidence="2 3" key="1">
    <citation type="submission" date="2016-09" db="EMBL/GenBank/DDBJ databases">
        <title>Bacillus aquimaris SAMM genome sequence reveals colonization and biosurfactant production capacities.</title>
        <authorList>
            <person name="Waghmode S.R."/>
            <person name="Suryavanshi M.V."/>
        </authorList>
    </citation>
    <scope>NUCLEOTIDE SEQUENCE [LARGE SCALE GENOMIC DNA]</scope>
    <source>
        <strain evidence="2 3">SAMM</strain>
    </source>
</reference>
<feature type="transmembrane region" description="Helical" evidence="1">
    <location>
        <begin position="6"/>
        <end position="22"/>
    </location>
</feature>
<dbReference type="PIRSF" id="PIRSF036710">
    <property type="entry name" value="YphA_Bacsu"/>
    <property type="match status" value="1"/>
</dbReference>
<name>A0A1J6WH80_9BACI</name>
<keyword evidence="1" id="KW-0812">Transmembrane</keyword>
<keyword evidence="3" id="KW-1185">Reference proteome</keyword>
<feature type="transmembrane region" description="Helical" evidence="1">
    <location>
        <begin position="29"/>
        <end position="49"/>
    </location>
</feature>
<feature type="transmembrane region" description="Helical" evidence="1">
    <location>
        <begin position="55"/>
        <end position="71"/>
    </location>
</feature>
<comment type="caution">
    <text evidence="2">The sequence shown here is derived from an EMBL/GenBank/DDBJ whole genome shotgun (WGS) entry which is preliminary data.</text>
</comment>
<keyword evidence="1" id="KW-0472">Membrane</keyword>